<name>A0A7J7PBX5_9MAGN</name>
<evidence type="ECO:0000313" key="2">
    <source>
        <dbReference type="Proteomes" id="UP000541444"/>
    </source>
</evidence>
<accession>A0A7J7PBX5</accession>
<keyword evidence="2" id="KW-1185">Reference proteome</keyword>
<dbReference type="AlphaFoldDB" id="A0A7J7PBX5"/>
<comment type="caution">
    <text evidence="1">The sequence shown here is derived from an EMBL/GenBank/DDBJ whole genome shotgun (WGS) entry which is preliminary data.</text>
</comment>
<protein>
    <submittedName>
        <fullName evidence="1">Uncharacterized protein</fullName>
    </submittedName>
</protein>
<proteinExistence type="predicted"/>
<sequence length="230" mass="25993">MDLVKNSEPPSSSATKLELLEEDILVRSIILTHDADGCYVDSKSLLRAIENAMRYATTLNKLEVMLAKLRTLASFDGDGRFADAIENEVEIGEKKIVEKTRLEAGVVTEDSKKFDGDGLEMKHLEETTDREVHRAIDLVGGKDGDMSESSQSKDNEEVVTLMREVHMINDSNRQETQPKKTMLRIRHTIGEELNSSPLTKERLSVTRVANSLEREKPSMKEIEEIRESFE</sequence>
<dbReference type="OrthoDB" id="10261556at2759"/>
<organism evidence="1 2">
    <name type="scientific">Kingdonia uniflora</name>
    <dbReference type="NCBI Taxonomy" id="39325"/>
    <lineage>
        <taxon>Eukaryota</taxon>
        <taxon>Viridiplantae</taxon>
        <taxon>Streptophyta</taxon>
        <taxon>Embryophyta</taxon>
        <taxon>Tracheophyta</taxon>
        <taxon>Spermatophyta</taxon>
        <taxon>Magnoliopsida</taxon>
        <taxon>Ranunculales</taxon>
        <taxon>Circaeasteraceae</taxon>
        <taxon>Kingdonia</taxon>
    </lineage>
</organism>
<dbReference type="Proteomes" id="UP000541444">
    <property type="component" value="Unassembled WGS sequence"/>
</dbReference>
<gene>
    <name evidence="1" type="ORF">GIB67_027755</name>
</gene>
<reference evidence="1 2" key="1">
    <citation type="journal article" date="2020" name="IScience">
        <title>Genome Sequencing of the Endangered Kingdonia uniflora (Circaeasteraceae, Ranunculales) Reveals Potential Mechanisms of Evolutionary Specialization.</title>
        <authorList>
            <person name="Sun Y."/>
            <person name="Deng T."/>
            <person name="Zhang A."/>
            <person name="Moore M.J."/>
            <person name="Landis J.B."/>
            <person name="Lin N."/>
            <person name="Zhang H."/>
            <person name="Zhang X."/>
            <person name="Huang J."/>
            <person name="Zhang X."/>
            <person name="Sun H."/>
            <person name="Wang H."/>
        </authorList>
    </citation>
    <scope>NUCLEOTIDE SEQUENCE [LARGE SCALE GENOMIC DNA]</scope>
    <source>
        <strain evidence="1">TB1705</strain>
        <tissue evidence="1">Leaf</tissue>
    </source>
</reference>
<evidence type="ECO:0000313" key="1">
    <source>
        <dbReference type="EMBL" id="KAF6176955.1"/>
    </source>
</evidence>
<dbReference type="EMBL" id="JACGCM010000012">
    <property type="protein sequence ID" value="KAF6176955.1"/>
    <property type="molecule type" value="Genomic_DNA"/>
</dbReference>